<gene>
    <name evidence="2" type="ORF">QU665_02220</name>
</gene>
<evidence type="ECO:0000313" key="2">
    <source>
        <dbReference type="EMBL" id="MEA1303907.1"/>
    </source>
</evidence>
<reference evidence="2 3" key="1">
    <citation type="submission" date="2023-06" db="EMBL/GenBank/DDBJ databases">
        <title>Actinomyces orist ORNL 0101 HMT-893 genome.</title>
        <authorList>
            <person name="Johnston C.D."/>
            <person name="Chen T."/>
            <person name="Dewhirst F.E."/>
        </authorList>
    </citation>
    <scope>NUCLEOTIDE SEQUENCE [LARGE SCALE GENOMIC DNA]</scope>
    <source>
        <strain evidence="2 3">ORNL 0101</strain>
    </source>
</reference>
<feature type="transmembrane region" description="Helical" evidence="1">
    <location>
        <begin position="37"/>
        <end position="57"/>
    </location>
</feature>
<protein>
    <submittedName>
        <fullName evidence="2">DUF3054 domain-containing protein</fullName>
    </submittedName>
</protein>
<keyword evidence="3" id="KW-1185">Reference proteome</keyword>
<sequence>MSADGHDRPAQGRRVSFTPALPDGVDCPWTRGRRTRWWLVVPADLAAAALVALFGAASTHSLGQVPASLWQAGAALVIAWGVTWVLRRSHPDHLEMALPEGLIIVGISWMVWTALRQVASAFGNVSAMASWAVMTGAFLLVFLGGWRWLYGYVRAHDSLTPKPVARRLAEQEQDGS</sequence>
<keyword evidence="1" id="KW-1133">Transmembrane helix</keyword>
<proteinExistence type="predicted"/>
<accession>A0AAW9KL79</accession>
<feature type="transmembrane region" description="Helical" evidence="1">
    <location>
        <begin position="98"/>
        <end position="115"/>
    </location>
</feature>
<dbReference type="RefSeq" id="WP_256695128.1">
    <property type="nucleotide sequence ID" value="NZ_JAXBCZ010000001.1"/>
</dbReference>
<evidence type="ECO:0000313" key="3">
    <source>
        <dbReference type="Proteomes" id="UP001289581"/>
    </source>
</evidence>
<keyword evidence="1" id="KW-0812">Transmembrane</keyword>
<name>A0AAW9KL79_9ACTO</name>
<evidence type="ECO:0000256" key="1">
    <source>
        <dbReference type="SAM" id="Phobius"/>
    </source>
</evidence>
<feature type="transmembrane region" description="Helical" evidence="1">
    <location>
        <begin position="69"/>
        <end position="86"/>
    </location>
</feature>
<organism evidence="2 3">
    <name type="scientific">Actinomyces oris</name>
    <dbReference type="NCBI Taxonomy" id="544580"/>
    <lineage>
        <taxon>Bacteria</taxon>
        <taxon>Bacillati</taxon>
        <taxon>Actinomycetota</taxon>
        <taxon>Actinomycetes</taxon>
        <taxon>Actinomycetales</taxon>
        <taxon>Actinomycetaceae</taxon>
        <taxon>Actinomyces</taxon>
    </lineage>
</organism>
<dbReference type="EMBL" id="JAXBCZ010000001">
    <property type="protein sequence ID" value="MEA1303907.1"/>
    <property type="molecule type" value="Genomic_DNA"/>
</dbReference>
<dbReference type="AlphaFoldDB" id="A0AAW9KL79"/>
<keyword evidence="1" id="KW-0472">Membrane</keyword>
<feature type="transmembrane region" description="Helical" evidence="1">
    <location>
        <begin position="127"/>
        <end position="149"/>
    </location>
</feature>
<dbReference type="Proteomes" id="UP001289581">
    <property type="component" value="Unassembled WGS sequence"/>
</dbReference>
<comment type="caution">
    <text evidence="2">The sequence shown here is derived from an EMBL/GenBank/DDBJ whole genome shotgun (WGS) entry which is preliminary data.</text>
</comment>